<dbReference type="Proteomes" id="UP000236754">
    <property type="component" value="Unassembled WGS sequence"/>
</dbReference>
<dbReference type="PANTHER" id="PTHR30595:SF6">
    <property type="entry name" value="SCHLAFEN ALBA-2 DOMAIN-CONTAINING PROTEIN"/>
    <property type="match status" value="1"/>
</dbReference>
<dbReference type="InterPro" id="IPR007421">
    <property type="entry name" value="Schlafen_AlbA_2_dom"/>
</dbReference>
<dbReference type="AlphaFoldDB" id="A0A1H6ED90"/>
<dbReference type="Pfam" id="PF04326">
    <property type="entry name" value="SLFN_AlbA_2"/>
    <property type="match status" value="1"/>
</dbReference>
<dbReference type="GO" id="GO:0003677">
    <property type="term" value="F:DNA binding"/>
    <property type="evidence" value="ECO:0007669"/>
    <property type="project" value="UniProtKB-KW"/>
</dbReference>
<evidence type="ECO:0000259" key="1">
    <source>
        <dbReference type="Pfam" id="PF04326"/>
    </source>
</evidence>
<dbReference type="EMBL" id="FNVU01000031">
    <property type="protein sequence ID" value="SEG94844.1"/>
    <property type="molecule type" value="Genomic_DNA"/>
</dbReference>
<gene>
    <name evidence="2" type="ORF">SAMN05216223_13141</name>
</gene>
<keyword evidence="3" id="KW-1185">Reference proteome</keyword>
<sequence length="425" mass="46765">MTGSGQTDITELADMLTGQKRVNVRMALVTEGSQWRIHLGEISIDGVGMRDGRTWRYSTAAFVERRLPGKVAAALLIGEPQEIAGLEVCSPSPQHSSATTRRLHGRQEWGREITAWPRTEWTITRDSAASQHGGGILVGDGDIPSYMTFDAALSAFFYGSPHNSNTHYSYLWRIALPQRDAWLQKITVSPDLLTADVTGEDLADVVLELSEPAGHQTRQVTGPGTYTFPLPDGLASDCLLMLRRKGDWLDLRSFPAPVFGRVRDDSVVWEQPGAEVDILLAAGEGQHLEAKREIPSAGESRRKMLITIAAFASQHGGGTLLIGVEDDDLQIVGLREDQTVDQQMLQVGNIIRDSIEPAPLYTPRVIDHRGKKVLAIEVAGDGRPHAYRFQQKPLEFYVRRGPNTVAARHHEIADGFGPPPSARLY</sequence>
<name>A0A1H6ED90_9ACTN</name>
<dbReference type="RefSeq" id="WP_103890869.1">
    <property type="nucleotide sequence ID" value="NZ_FNVU01000031.1"/>
</dbReference>
<reference evidence="2 3" key="1">
    <citation type="submission" date="2016-10" db="EMBL/GenBank/DDBJ databases">
        <authorList>
            <person name="de Groot N.N."/>
        </authorList>
    </citation>
    <scope>NUCLEOTIDE SEQUENCE [LARGE SCALE GENOMIC DNA]</scope>
    <source>
        <strain evidence="2 3">CGMCC 4.2023</strain>
    </source>
</reference>
<evidence type="ECO:0000313" key="2">
    <source>
        <dbReference type="EMBL" id="SEG94844.1"/>
    </source>
</evidence>
<proteinExistence type="predicted"/>
<dbReference type="Gene3D" id="3.30.950.30">
    <property type="entry name" value="Schlafen, AAA domain"/>
    <property type="match status" value="1"/>
</dbReference>
<evidence type="ECO:0000313" key="3">
    <source>
        <dbReference type="Proteomes" id="UP000236754"/>
    </source>
</evidence>
<keyword evidence="2" id="KW-0238">DNA-binding</keyword>
<accession>A0A1H6ED90</accession>
<dbReference type="OrthoDB" id="9810282at2"/>
<dbReference type="InterPro" id="IPR038461">
    <property type="entry name" value="Schlafen_AlbA_2_dom_sf"/>
</dbReference>
<feature type="domain" description="Schlafen AlbA-2" evidence="1">
    <location>
        <begin position="284"/>
        <end position="406"/>
    </location>
</feature>
<protein>
    <submittedName>
        <fullName evidence="2">Putative DNA-binding domain-containing protein</fullName>
    </submittedName>
</protein>
<dbReference type="PANTHER" id="PTHR30595">
    <property type="entry name" value="GLPR-RELATED TRANSCRIPTIONAL REPRESSOR"/>
    <property type="match status" value="1"/>
</dbReference>
<organism evidence="2 3">
    <name type="scientific">Actinacidiphila yanglinensis</name>
    <dbReference type="NCBI Taxonomy" id="310779"/>
    <lineage>
        <taxon>Bacteria</taxon>
        <taxon>Bacillati</taxon>
        <taxon>Actinomycetota</taxon>
        <taxon>Actinomycetes</taxon>
        <taxon>Kitasatosporales</taxon>
        <taxon>Streptomycetaceae</taxon>
        <taxon>Actinacidiphila</taxon>
    </lineage>
</organism>